<dbReference type="InParanoid" id="A0A061G2E3"/>
<evidence type="ECO:0000313" key="1">
    <source>
        <dbReference type="EMBL" id="EOY23731.1"/>
    </source>
</evidence>
<proteinExistence type="predicted"/>
<sequence>MYTVLPNLPTRRIDLVYFLLFHPIQKPNHKRLLEGDSKAYPAPYIGLVSRVDREKNIEELGPKGWIHFSPM</sequence>
<dbReference type="HOGENOM" id="CLU_2745159_0_0_1"/>
<dbReference type="EMBL" id="CM001881">
    <property type="protein sequence ID" value="EOY23731.1"/>
    <property type="molecule type" value="Genomic_DNA"/>
</dbReference>
<dbReference type="Proteomes" id="UP000026915">
    <property type="component" value="Chromosome 3"/>
</dbReference>
<gene>
    <name evidence="1" type="ORF">TCM_015531</name>
</gene>
<dbReference type="Gramene" id="EOY23731">
    <property type="protein sequence ID" value="EOY23731"/>
    <property type="gene ID" value="TCM_015531"/>
</dbReference>
<keyword evidence="2" id="KW-1185">Reference proteome</keyword>
<evidence type="ECO:0000313" key="2">
    <source>
        <dbReference type="Proteomes" id="UP000026915"/>
    </source>
</evidence>
<reference evidence="1 2" key="1">
    <citation type="journal article" date="2013" name="Genome Biol.">
        <title>The genome sequence of the most widely cultivated cacao type and its use to identify candidate genes regulating pod color.</title>
        <authorList>
            <person name="Motamayor J.C."/>
            <person name="Mockaitis K."/>
            <person name="Schmutz J."/>
            <person name="Haiminen N."/>
            <person name="Iii D.L."/>
            <person name="Cornejo O."/>
            <person name="Findley S.D."/>
            <person name="Zheng P."/>
            <person name="Utro F."/>
            <person name="Royaert S."/>
            <person name="Saski C."/>
            <person name="Jenkins J."/>
            <person name="Podicheti R."/>
            <person name="Zhao M."/>
            <person name="Scheffler B.E."/>
            <person name="Stack J.C."/>
            <person name="Feltus F.A."/>
            <person name="Mustiga G.M."/>
            <person name="Amores F."/>
            <person name="Phillips W."/>
            <person name="Marelli J.P."/>
            <person name="May G.D."/>
            <person name="Shapiro H."/>
            <person name="Ma J."/>
            <person name="Bustamante C.D."/>
            <person name="Schnell R.J."/>
            <person name="Main D."/>
            <person name="Gilbert D."/>
            <person name="Parida L."/>
            <person name="Kuhn D.N."/>
        </authorList>
    </citation>
    <scope>NUCLEOTIDE SEQUENCE [LARGE SCALE GENOMIC DNA]</scope>
    <source>
        <strain evidence="2">cv. Matina 1-6</strain>
    </source>
</reference>
<name>A0A061G2E3_THECC</name>
<protein>
    <submittedName>
        <fullName evidence="1">Uncharacterized protein</fullName>
    </submittedName>
</protein>
<accession>A0A061G2E3</accession>
<organism evidence="1 2">
    <name type="scientific">Theobroma cacao</name>
    <name type="common">Cacao</name>
    <name type="synonym">Cocoa</name>
    <dbReference type="NCBI Taxonomy" id="3641"/>
    <lineage>
        <taxon>Eukaryota</taxon>
        <taxon>Viridiplantae</taxon>
        <taxon>Streptophyta</taxon>
        <taxon>Embryophyta</taxon>
        <taxon>Tracheophyta</taxon>
        <taxon>Spermatophyta</taxon>
        <taxon>Magnoliopsida</taxon>
        <taxon>eudicotyledons</taxon>
        <taxon>Gunneridae</taxon>
        <taxon>Pentapetalae</taxon>
        <taxon>rosids</taxon>
        <taxon>malvids</taxon>
        <taxon>Malvales</taxon>
        <taxon>Malvaceae</taxon>
        <taxon>Byttnerioideae</taxon>
        <taxon>Theobroma</taxon>
    </lineage>
</organism>
<dbReference type="AlphaFoldDB" id="A0A061G2E3"/>